<evidence type="ECO:0000313" key="3">
    <source>
        <dbReference type="EMBL" id="NBG87904.1"/>
    </source>
</evidence>
<dbReference type="InterPro" id="IPR038756">
    <property type="entry name" value="CheX-like"/>
</dbReference>
<evidence type="ECO:0000259" key="2">
    <source>
        <dbReference type="Pfam" id="PF13690"/>
    </source>
</evidence>
<dbReference type="Pfam" id="PF13690">
    <property type="entry name" value="CheX"/>
    <property type="match status" value="1"/>
</dbReference>
<comment type="caution">
    <text evidence="3">The sequence shown here is derived from an EMBL/GenBank/DDBJ whole genome shotgun (WGS) entry which is preliminary data.</text>
</comment>
<dbReference type="AlphaFoldDB" id="A0AA43XKC3"/>
<dbReference type="GO" id="GO:0006935">
    <property type="term" value="P:chemotaxis"/>
    <property type="evidence" value="ECO:0007669"/>
    <property type="project" value="UniProtKB-KW"/>
</dbReference>
<name>A0AA43XKC3_9CLOT</name>
<dbReference type="EMBL" id="SUMG01000004">
    <property type="protein sequence ID" value="NBG87904.1"/>
    <property type="molecule type" value="Genomic_DNA"/>
</dbReference>
<dbReference type="InterPro" id="IPR028976">
    <property type="entry name" value="CheC-like_sf"/>
</dbReference>
<accession>A0AA43XKC3</accession>
<dbReference type="Proteomes" id="UP000449710">
    <property type="component" value="Unassembled WGS sequence"/>
</dbReference>
<proteinExistence type="predicted"/>
<feature type="domain" description="Chemotaxis phosphatase CheX-like" evidence="2">
    <location>
        <begin position="44"/>
        <end position="131"/>
    </location>
</feature>
<sequence length="154" mass="17190">MKAEYLNPFIEATNRVFQTMLNLEPEKKELKMEEDLITSNDANVVLGVTGDLQGTVIFGFPEEMTLKMVKEMSGMEMAEINSFVSSALGEVANIISGNAMTILHDENLSCDIVPPRIFIGEYKSFAVEEEQPLVLTLSTAMGEFDLNLFLKEKE</sequence>
<evidence type="ECO:0000313" key="4">
    <source>
        <dbReference type="Proteomes" id="UP000449710"/>
    </source>
</evidence>
<keyword evidence="1" id="KW-0145">Chemotaxis</keyword>
<keyword evidence="4" id="KW-1185">Reference proteome</keyword>
<dbReference type="SUPFAM" id="SSF103039">
    <property type="entry name" value="CheC-like"/>
    <property type="match status" value="1"/>
</dbReference>
<evidence type="ECO:0000256" key="1">
    <source>
        <dbReference type="ARBA" id="ARBA00022500"/>
    </source>
</evidence>
<gene>
    <name evidence="3" type="ORF">ISALK_05260</name>
</gene>
<dbReference type="RefSeq" id="WP_160719863.1">
    <property type="nucleotide sequence ID" value="NZ_SUMG01000004.1"/>
</dbReference>
<reference evidence="3 4" key="1">
    <citation type="submission" date="2019-04" db="EMBL/GenBank/DDBJ databases">
        <title>Isachenkonia alkalipeptolytica gen. nov. sp. nov. a new anaerobic, alkiliphilic organothrophic bacterium capable to reduce synthesized ferrihydrite isolated from a soda lake.</title>
        <authorList>
            <person name="Toshchakov S.V."/>
            <person name="Zavarzina D.G."/>
            <person name="Zhilina T.N."/>
            <person name="Kostrikina N.A."/>
            <person name="Kublanov I.V."/>
        </authorList>
    </citation>
    <scope>NUCLEOTIDE SEQUENCE [LARGE SCALE GENOMIC DNA]</scope>
    <source>
        <strain evidence="3 4">Z-1701</strain>
    </source>
</reference>
<dbReference type="CDD" id="cd17906">
    <property type="entry name" value="CheX"/>
    <property type="match status" value="1"/>
</dbReference>
<dbReference type="PANTHER" id="PTHR39452">
    <property type="entry name" value="CHEY-P PHOSPHATASE CHEX"/>
    <property type="match status" value="1"/>
</dbReference>
<dbReference type="Gene3D" id="3.40.1550.10">
    <property type="entry name" value="CheC-like"/>
    <property type="match status" value="1"/>
</dbReference>
<organism evidence="3 4">
    <name type="scientific">Isachenkonia alkalipeptolytica</name>
    <dbReference type="NCBI Taxonomy" id="2565777"/>
    <lineage>
        <taxon>Bacteria</taxon>
        <taxon>Bacillati</taxon>
        <taxon>Bacillota</taxon>
        <taxon>Clostridia</taxon>
        <taxon>Eubacteriales</taxon>
        <taxon>Clostridiaceae</taxon>
        <taxon>Isachenkonia</taxon>
    </lineage>
</organism>
<protein>
    <submittedName>
        <fullName evidence="3">Chemotaxis protein CheX</fullName>
    </submittedName>
</protein>
<dbReference type="PANTHER" id="PTHR39452:SF1">
    <property type="entry name" value="CHEY-P PHOSPHATASE CHEX"/>
    <property type="match status" value="1"/>
</dbReference>
<dbReference type="InterPro" id="IPR028051">
    <property type="entry name" value="CheX-like_dom"/>
</dbReference>